<evidence type="ECO:0000256" key="6">
    <source>
        <dbReference type="SAM" id="MobiDB-lite"/>
    </source>
</evidence>
<dbReference type="InterPro" id="IPR007627">
    <property type="entry name" value="RNA_pol_sigma70_r2"/>
</dbReference>
<evidence type="ECO:0000259" key="7">
    <source>
        <dbReference type="Pfam" id="PF04542"/>
    </source>
</evidence>
<evidence type="ECO:0000313" key="10">
    <source>
        <dbReference type="Proteomes" id="UP000075515"/>
    </source>
</evidence>
<keyword evidence="4" id="KW-0238">DNA-binding</keyword>
<name>A0A150SN04_SORCE</name>
<feature type="domain" description="RNA polymerase sigma factor 70 region 4 type 2" evidence="8">
    <location>
        <begin position="105"/>
        <end position="156"/>
    </location>
</feature>
<evidence type="ECO:0000256" key="4">
    <source>
        <dbReference type="ARBA" id="ARBA00023125"/>
    </source>
</evidence>
<evidence type="ECO:0000313" key="9">
    <source>
        <dbReference type="EMBL" id="KYF93790.1"/>
    </source>
</evidence>
<dbReference type="PANTHER" id="PTHR43133:SF8">
    <property type="entry name" value="RNA POLYMERASE SIGMA FACTOR HI_1459-RELATED"/>
    <property type="match status" value="1"/>
</dbReference>
<evidence type="ECO:0000259" key="8">
    <source>
        <dbReference type="Pfam" id="PF08281"/>
    </source>
</evidence>
<reference evidence="9 10" key="1">
    <citation type="submission" date="2014-02" db="EMBL/GenBank/DDBJ databases">
        <title>The small core and large imbalanced accessory genome model reveals a collaborative survival strategy of Sorangium cellulosum strains in nature.</title>
        <authorList>
            <person name="Han K."/>
            <person name="Peng R."/>
            <person name="Blom J."/>
            <person name="Li Y.-Z."/>
        </authorList>
    </citation>
    <scope>NUCLEOTIDE SEQUENCE [LARGE SCALE GENOMIC DNA]</scope>
    <source>
        <strain evidence="9 10">So0149</strain>
    </source>
</reference>
<dbReference type="AlphaFoldDB" id="A0A150SN04"/>
<dbReference type="Gene3D" id="1.10.10.10">
    <property type="entry name" value="Winged helix-like DNA-binding domain superfamily/Winged helix DNA-binding domain"/>
    <property type="match status" value="1"/>
</dbReference>
<dbReference type="InterPro" id="IPR036388">
    <property type="entry name" value="WH-like_DNA-bd_sf"/>
</dbReference>
<feature type="compositionally biased region" description="Low complexity" evidence="6">
    <location>
        <begin position="287"/>
        <end position="302"/>
    </location>
</feature>
<dbReference type="NCBIfam" id="TIGR02937">
    <property type="entry name" value="sigma70-ECF"/>
    <property type="match status" value="1"/>
</dbReference>
<protein>
    <submittedName>
        <fullName evidence="9">RNA polymerase subunit sigma</fullName>
    </submittedName>
</protein>
<keyword evidence="5" id="KW-0804">Transcription</keyword>
<dbReference type="SUPFAM" id="SSF88659">
    <property type="entry name" value="Sigma3 and sigma4 domains of RNA polymerase sigma factors"/>
    <property type="match status" value="1"/>
</dbReference>
<accession>A0A150SN04</accession>
<feature type="compositionally biased region" description="Polar residues" evidence="6">
    <location>
        <begin position="256"/>
        <end position="267"/>
    </location>
</feature>
<dbReference type="InterPro" id="IPR013325">
    <property type="entry name" value="RNA_pol_sigma_r2"/>
</dbReference>
<evidence type="ECO:0000256" key="1">
    <source>
        <dbReference type="ARBA" id="ARBA00010641"/>
    </source>
</evidence>
<dbReference type="GO" id="GO:0003677">
    <property type="term" value="F:DNA binding"/>
    <property type="evidence" value="ECO:0007669"/>
    <property type="project" value="UniProtKB-KW"/>
</dbReference>
<dbReference type="InterPro" id="IPR013249">
    <property type="entry name" value="RNA_pol_sigma70_r4_t2"/>
</dbReference>
<dbReference type="InterPro" id="IPR014284">
    <property type="entry name" value="RNA_pol_sigma-70_dom"/>
</dbReference>
<keyword evidence="2" id="KW-0805">Transcription regulation</keyword>
<feature type="domain" description="RNA polymerase sigma-70 region 2" evidence="7">
    <location>
        <begin position="13"/>
        <end position="74"/>
    </location>
</feature>
<comment type="similarity">
    <text evidence="1">Belongs to the sigma-70 factor family. ECF subfamily.</text>
</comment>
<dbReference type="InterPro" id="IPR039425">
    <property type="entry name" value="RNA_pol_sigma-70-like"/>
</dbReference>
<feature type="region of interest" description="Disordered" evidence="6">
    <location>
        <begin position="240"/>
        <end position="311"/>
    </location>
</feature>
<feature type="compositionally biased region" description="Basic and acidic residues" evidence="6">
    <location>
        <begin position="271"/>
        <end position="281"/>
    </location>
</feature>
<evidence type="ECO:0000256" key="3">
    <source>
        <dbReference type="ARBA" id="ARBA00023082"/>
    </source>
</evidence>
<dbReference type="Proteomes" id="UP000075515">
    <property type="component" value="Unassembled WGS sequence"/>
</dbReference>
<keyword evidence="3" id="KW-0731">Sigma factor</keyword>
<dbReference type="InterPro" id="IPR013324">
    <property type="entry name" value="RNA_pol_sigma_r3/r4-like"/>
</dbReference>
<dbReference type="SUPFAM" id="SSF88946">
    <property type="entry name" value="Sigma2 domain of RNA polymerase sigma factors"/>
    <property type="match status" value="1"/>
</dbReference>
<dbReference type="GO" id="GO:0006352">
    <property type="term" value="P:DNA-templated transcription initiation"/>
    <property type="evidence" value="ECO:0007669"/>
    <property type="project" value="InterPro"/>
</dbReference>
<dbReference type="Pfam" id="PF08281">
    <property type="entry name" value="Sigma70_r4_2"/>
    <property type="match status" value="1"/>
</dbReference>
<dbReference type="GO" id="GO:0016987">
    <property type="term" value="F:sigma factor activity"/>
    <property type="evidence" value="ECO:0007669"/>
    <property type="project" value="UniProtKB-KW"/>
</dbReference>
<dbReference type="Gene3D" id="1.10.1740.10">
    <property type="match status" value="1"/>
</dbReference>
<evidence type="ECO:0000256" key="2">
    <source>
        <dbReference type="ARBA" id="ARBA00023015"/>
    </source>
</evidence>
<organism evidence="9 10">
    <name type="scientific">Sorangium cellulosum</name>
    <name type="common">Polyangium cellulosum</name>
    <dbReference type="NCBI Taxonomy" id="56"/>
    <lineage>
        <taxon>Bacteria</taxon>
        <taxon>Pseudomonadati</taxon>
        <taxon>Myxococcota</taxon>
        <taxon>Polyangia</taxon>
        <taxon>Polyangiales</taxon>
        <taxon>Polyangiaceae</taxon>
        <taxon>Sorangium</taxon>
    </lineage>
</organism>
<sequence>MGKPSGISRSFELFRRIARRCGVPVRNADDVAQDALLRGLEADQRIEPGGDAAPYRVTIACNQARNHVRDARRRGEVLTSFDEHEIRAECPTPEELLRSRQREELMRRLIGQIDPKYRDVLIKHDLEGIPLAQIAAELSLHPEAVKTQHRRAREQLEAATQRWRAKQRSRGWDDAACVAPLGLYRRQGWISSLGRWSQRVLVQGATFALTSAIVAAVTSPSGLESWLRSAVGSRWTELTGQAPVPLPAEPRDEQAGTGTPTTVSTGQDRAPLPEKRGDRQARPGAIATSAPSSATARRASPPVTSVPPAITARERSLITRARRALEAHTAEADLEARQLLDAHAREFPRGRLAAEREGMLRQLR</sequence>
<dbReference type="Pfam" id="PF04542">
    <property type="entry name" value="Sigma70_r2"/>
    <property type="match status" value="1"/>
</dbReference>
<comment type="caution">
    <text evidence="9">The sequence shown here is derived from an EMBL/GenBank/DDBJ whole genome shotgun (WGS) entry which is preliminary data.</text>
</comment>
<proteinExistence type="inferred from homology"/>
<gene>
    <name evidence="9" type="ORF">BE18_05675</name>
</gene>
<dbReference type="PANTHER" id="PTHR43133">
    <property type="entry name" value="RNA POLYMERASE ECF-TYPE SIGMA FACTO"/>
    <property type="match status" value="1"/>
</dbReference>
<evidence type="ECO:0000256" key="5">
    <source>
        <dbReference type="ARBA" id="ARBA00023163"/>
    </source>
</evidence>
<dbReference type="EMBL" id="JEMC01001797">
    <property type="protein sequence ID" value="KYF93790.1"/>
    <property type="molecule type" value="Genomic_DNA"/>
</dbReference>